<protein>
    <submittedName>
        <fullName evidence="1">Transposase</fullName>
    </submittedName>
</protein>
<dbReference type="PANTHER" id="PTHR36455:SF1">
    <property type="entry name" value="BLR8292 PROTEIN"/>
    <property type="match status" value="1"/>
</dbReference>
<evidence type="ECO:0000313" key="1">
    <source>
        <dbReference type="EMBL" id="AHY73818.1"/>
    </source>
</evidence>
<gene>
    <name evidence="1" type="ORF">ECRM12581_26440</name>
</gene>
<organism evidence="1 2">
    <name type="scientific">Escherichia coli O145:H28 (strain RM12581)</name>
    <dbReference type="NCBI Taxonomy" id="1248823"/>
    <lineage>
        <taxon>Bacteria</taxon>
        <taxon>Pseudomonadati</taxon>
        <taxon>Pseudomonadota</taxon>
        <taxon>Gammaproteobacteria</taxon>
        <taxon>Enterobacterales</taxon>
        <taxon>Enterobacteriaceae</taxon>
        <taxon>Escherichia</taxon>
    </lineage>
</organism>
<dbReference type="PANTHER" id="PTHR36455">
    <property type="match status" value="1"/>
</dbReference>
<proteinExistence type="predicted"/>
<dbReference type="AlphaFoldDB" id="A0ABC8A173"/>
<dbReference type="EMBL" id="CP007136">
    <property type="protein sequence ID" value="AHY73818.1"/>
    <property type="molecule type" value="Genomic_DNA"/>
</dbReference>
<reference evidence="1 2" key="1">
    <citation type="journal article" date="2014" name="Genome Announc.">
        <title>Complete Genome Sequences of Two Escherichia coli O145:H28 Outbreak Strains of Food Origin.</title>
        <authorList>
            <person name="Cooper K.K."/>
            <person name="Mandrell R.E."/>
            <person name="Louie J.W."/>
            <person name="Korlach J."/>
            <person name="Clark T.A."/>
            <person name="Parker C.T."/>
            <person name="Huynh S."/>
            <person name="Chain P.S."/>
            <person name="Ahmed S."/>
            <person name="Carter M.Q."/>
        </authorList>
    </citation>
    <scope>NUCLEOTIDE SEQUENCE [LARGE SCALE GENOMIC DNA]</scope>
    <source>
        <strain evidence="1 2">RM12581</strain>
    </source>
</reference>
<dbReference type="NCBIfam" id="NF033819">
    <property type="entry name" value="IS66_TnpB"/>
    <property type="match status" value="1"/>
</dbReference>
<dbReference type="InterPro" id="IPR008878">
    <property type="entry name" value="Transposase_IS66_Orf2"/>
</dbReference>
<evidence type="ECO:0000313" key="2">
    <source>
        <dbReference type="Proteomes" id="UP000025231"/>
    </source>
</evidence>
<name>A0ABC8A173_ECOLR</name>
<dbReference type="Pfam" id="PF05717">
    <property type="entry name" value="TnpB_IS66"/>
    <property type="match status" value="1"/>
</dbReference>
<dbReference type="Proteomes" id="UP000025231">
    <property type="component" value="Chromosome"/>
</dbReference>
<accession>A0ABC8A173</accession>
<sequence length="284" mass="32629">MTALDGLFWSGSQRIAEDILCRYGEVIFTGIFSQLVLPTFIHQLTGDNRCQNPDGPLNRKGSTLLPGAPVVLHVSNTVNSTIFPSHHFANGRRMSQKLNAGQMNRPFFPFILRHHCMLMYHSPSRMSQSRSSFPAEYGCAVSRHNLPMSSGRSNMLSPDNVFIAIKPVDMRRGIDTLTQYIQDELRSTWHEGAAFVFVNKDRSRIKVLRWDKHGVWLCTRRLHKGSFRWPRANDAAWHLTPDEFNWLIAGVDWQQVKGHGLTKWVWQNEPELRPENTQNTLLTH</sequence>